<evidence type="ECO:0000313" key="6">
    <source>
        <dbReference type="Proteomes" id="UP001152320"/>
    </source>
</evidence>
<reference evidence="5" key="1">
    <citation type="submission" date="2021-10" db="EMBL/GenBank/DDBJ databases">
        <title>Tropical sea cucumber genome reveals ecological adaptation and Cuvierian tubules defense mechanism.</title>
        <authorList>
            <person name="Chen T."/>
        </authorList>
    </citation>
    <scope>NUCLEOTIDE SEQUENCE</scope>
    <source>
        <strain evidence="5">Nanhai2018</strain>
        <tissue evidence="5">Muscle</tissue>
    </source>
</reference>
<dbReference type="SUPFAM" id="SSF55550">
    <property type="entry name" value="SH2 domain"/>
    <property type="match status" value="1"/>
</dbReference>
<feature type="compositionally biased region" description="Basic and acidic residues" evidence="3">
    <location>
        <begin position="317"/>
        <end position="333"/>
    </location>
</feature>
<dbReference type="Gene3D" id="3.30.505.10">
    <property type="entry name" value="SH2 domain"/>
    <property type="match status" value="1"/>
</dbReference>
<dbReference type="GO" id="GO:0001784">
    <property type="term" value="F:phosphotyrosine residue binding"/>
    <property type="evidence" value="ECO:0007669"/>
    <property type="project" value="TreeGrafter"/>
</dbReference>
<dbReference type="Proteomes" id="UP001152320">
    <property type="component" value="Chromosome 14"/>
</dbReference>
<dbReference type="InterPro" id="IPR000980">
    <property type="entry name" value="SH2"/>
</dbReference>
<feature type="compositionally biased region" description="Polar residues" evidence="3">
    <location>
        <begin position="245"/>
        <end position="256"/>
    </location>
</feature>
<dbReference type="InterPro" id="IPR036860">
    <property type="entry name" value="SH2_dom_sf"/>
</dbReference>
<sequence length="557" mass="62617">MAKLFKLFGRKAPHPPRPDYTGDQFTRSADDEFARFVSPRDSHSDQNGRGDSGSASAQGSIEGGSYSRTNGSVSRRTGHRGTDGDTRTSPSSNTRSALSLCCFGGQAVYDNEEPVISDEYPRTKDTKEGGSRRRRHNKRIGSDENPIIAEDYSDPKDVVRAAQQSGVVIPPETPDHVARPPEDDYSVPYDAQKVIEQIKQAGGQKRAETTEDSDMGNTMSSQASFKQSTSSRSHQYEEPPPTGFLTPSSPGVNTTDDYADDEESDQYMDSNNLPRLQDRDQMRDDSSMSEASENNDNLRVTRSFSAHQRLQTPQNDPRIHGEYDNPWEWKIKPPEQPGKGGGGGHISYHPQPHGPLAESPRFRSRSDAMHLRGRTSPESDIRPHDEYDQPWEWMKNKPKQSHSMIREKENIPSNHSTSENRRGGTRKTSQGLKLDISPMKQQSGEIVDPKIPLEEQKWYHGKLSRIDAEKKLKSQRECSYLVRQSESAARDFSLSLKSTKGFMHMKIIEHDEGFILGEFSKPFKTIPEMISYYTAHKLNIKGAAHMALLHPVTIEML</sequence>
<dbReference type="SMART" id="SM00252">
    <property type="entry name" value="SH2"/>
    <property type="match status" value="1"/>
</dbReference>
<feature type="compositionally biased region" description="Low complexity" evidence="3">
    <location>
        <begin position="220"/>
        <end position="233"/>
    </location>
</feature>
<dbReference type="PANTHER" id="PTHR15127">
    <property type="entry name" value="HEAVYWEIGHT, ISOFORM A"/>
    <property type="match status" value="1"/>
</dbReference>
<dbReference type="PROSITE" id="PS50001">
    <property type="entry name" value="SH2"/>
    <property type="match status" value="1"/>
</dbReference>
<protein>
    <submittedName>
        <fullName evidence="5">SH2 domain-containing adapter protein B</fullName>
    </submittedName>
</protein>
<dbReference type="PRINTS" id="PR00401">
    <property type="entry name" value="SH2DOMAIN"/>
</dbReference>
<organism evidence="5 6">
    <name type="scientific">Holothuria leucospilota</name>
    <name type="common">Black long sea cucumber</name>
    <name type="synonym">Mertensiothuria leucospilota</name>
    <dbReference type="NCBI Taxonomy" id="206669"/>
    <lineage>
        <taxon>Eukaryota</taxon>
        <taxon>Metazoa</taxon>
        <taxon>Echinodermata</taxon>
        <taxon>Eleutherozoa</taxon>
        <taxon>Echinozoa</taxon>
        <taxon>Holothuroidea</taxon>
        <taxon>Aspidochirotacea</taxon>
        <taxon>Aspidochirotida</taxon>
        <taxon>Holothuriidae</taxon>
        <taxon>Holothuria</taxon>
    </lineage>
</organism>
<feature type="compositionally biased region" description="Basic and acidic residues" evidence="3">
    <location>
        <begin position="173"/>
        <end position="182"/>
    </location>
</feature>
<dbReference type="AlphaFoldDB" id="A0A9Q1BM24"/>
<comment type="caution">
    <text evidence="5">The sequence shown here is derived from an EMBL/GenBank/DDBJ whole genome shotgun (WGS) entry which is preliminary data.</text>
</comment>
<dbReference type="InterPro" id="IPR051846">
    <property type="entry name" value="SH2_domain_adapters"/>
</dbReference>
<dbReference type="EMBL" id="JAIZAY010000014">
    <property type="protein sequence ID" value="KAJ8029126.1"/>
    <property type="molecule type" value="Genomic_DNA"/>
</dbReference>
<evidence type="ECO:0000256" key="1">
    <source>
        <dbReference type="ARBA" id="ARBA00022999"/>
    </source>
</evidence>
<evidence type="ECO:0000259" key="4">
    <source>
        <dbReference type="PROSITE" id="PS50001"/>
    </source>
</evidence>
<feature type="domain" description="SH2" evidence="4">
    <location>
        <begin position="458"/>
        <end position="552"/>
    </location>
</feature>
<accession>A0A9Q1BM24</accession>
<keyword evidence="6" id="KW-1185">Reference proteome</keyword>
<feature type="compositionally biased region" description="Basic and acidic residues" evidence="3">
    <location>
        <begin position="119"/>
        <end position="131"/>
    </location>
</feature>
<feature type="compositionally biased region" description="Polar residues" evidence="3">
    <location>
        <begin position="290"/>
        <end position="315"/>
    </location>
</feature>
<evidence type="ECO:0000256" key="3">
    <source>
        <dbReference type="SAM" id="MobiDB-lite"/>
    </source>
</evidence>
<keyword evidence="1 2" id="KW-0727">SH2 domain</keyword>
<feature type="compositionally biased region" description="Basic and acidic residues" evidence="3">
    <location>
        <begin position="28"/>
        <end position="48"/>
    </location>
</feature>
<feature type="region of interest" description="Disordered" evidence="3">
    <location>
        <begin position="1"/>
        <end position="97"/>
    </location>
</feature>
<feature type="compositionally biased region" description="Basic and acidic residues" evidence="3">
    <location>
        <begin position="360"/>
        <end position="387"/>
    </location>
</feature>
<dbReference type="Pfam" id="PF00017">
    <property type="entry name" value="SH2"/>
    <property type="match status" value="1"/>
</dbReference>
<dbReference type="OrthoDB" id="5914531at2759"/>
<feature type="region of interest" description="Disordered" evidence="3">
    <location>
        <begin position="111"/>
        <end position="429"/>
    </location>
</feature>
<feature type="compositionally biased region" description="Polar residues" evidence="3">
    <location>
        <begin position="49"/>
        <end position="59"/>
    </location>
</feature>
<name>A0A9Q1BM24_HOLLE</name>
<evidence type="ECO:0000313" key="5">
    <source>
        <dbReference type="EMBL" id="KAJ8029126.1"/>
    </source>
</evidence>
<feature type="compositionally biased region" description="Acidic residues" evidence="3">
    <location>
        <begin position="257"/>
        <end position="266"/>
    </location>
</feature>
<dbReference type="PANTHER" id="PTHR15127:SF32">
    <property type="entry name" value="HEAVYWEIGHT, ISOFORM A"/>
    <property type="match status" value="1"/>
</dbReference>
<evidence type="ECO:0000256" key="2">
    <source>
        <dbReference type="PROSITE-ProRule" id="PRU00191"/>
    </source>
</evidence>
<feature type="compositionally biased region" description="Basic and acidic residues" evidence="3">
    <location>
        <begin position="276"/>
        <end position="286"/>
    </location>
</feature>
<proteinExistence type="predicted"/>
<gene>
    <name evidence="5" type="ORF">HOLleu_28453</name>
</gene>